<dbReference type="Pfam" id="PF13784">
    <property type="entry name" value="Fic_N"/>
    <property type="match status" value="1"/>
</dbReference>
<dbReference type="Proteomes" id="UP000252387">
    <property type="component" value="Unassembled WGS sequence"/>
</dbReference>
<comment type="function">
    <text evidence="1">Adenylyltransferase that mediates the addition of adenosine 5'-monophosphate (AMP) to specific residues of target proteins.</text>
</comment>
<keyword evidence="1" id="KW-0548">Nucleotidyltransferase</keyword>
<evidence type="ECO:0000313" key="6">
    <source>
        <dbReference type="EMBL" id="RCS29225.1"/>
    </source>
</evidence>
<dbReference type="PANTHER" id="PTHR13504">
    <property type="entry name" value="FIDO DOMAIN-CONTAINING PROTEIN DDB_G0283145"/>
    <property type="match status" value="1"/>
</dbReference>
<feature type="binding site" evidence="2">
    <location>
        <begin position="229"/>
        <end position="235"/>
    </location>
    <ligand>
        <name>ATP</name>
        <dbReference type="ChEBI" id="CHEBI:30616"/>
    </ligand>
</feature>
<keyword evidence="1" id="KW-0808">Transferase</keyword>
<protein>
    <recommendedName>
        <fullName evidence="1">Protein adenylyltransferase</fullName>
        <ecNumber evidence="1">2.7.7.108</ecNumber>
    </recommendedName>
    <alternativeName>
        <fullName evidence="1">AMPylator</fullName>
    </alternativeName>
</protein>
<feature type="active site" evidence="3">
    <location>
        <position position="224"/>
    </location>
</feature>
<dbReference type="EC" id="2.7.7.108" evidence="1"/>
<evidence type="ECO:0000256" key="1">
    <source>
        <dbReference type="PIRNR" id="PIRNR038925"/>
    </source>
</evidence>
<reference evidence="6 7" key="1">
    <citation type="submission" date="2018-05" db="EMBL/GenBank/DDBJ databases">
        <title>Draft genome sequence of Rhodanobacter denitrificans Yn1 isolated from gold copper mine.</title>
        <authorList>
            <person name="Yang N."/>
            <person name="Mazhar H.S."/>
            <person name="Rensing C."/>
        </authorList>
    </citation>
    <scope>NUCLEOTIDE SEQUENCE [LARGE SCALE GENOMIC DNA]</scope>
    <source>
        <strain evidence="6 7">Yn1</strain>
    </source>
</reference>
<evidence type="ECO:0000256" key="2">
    <source>
        <dbReference type="PIRSR" id="PIRSR038925-1"/>
    </source>
</evidence>
<feature type="domain" description="Fido" evidence="5">
    <location>
        <begin position="137"/>
        <end position="288"/>
    </location>
</feature>
<comment type="caution">
    <text evidence="6">The sequence shown here is derived from an EMBL/GenBank/DDBJ whole genome shotgun (WGS) entry which is preliminary data.</text>
</comment>
<evidence type="ECO:0000259" key="5">
    <source>
        <dbReference type="PROSITE" id="PS51459"/>
    </source>
</evidence>
<dbReference type="InterPro" id="IPR003812">
    <property type="entry name" value="Fido"/>
</dbReference>
<feature type="binding site" evidence="2">
    <location>
        <position position="90"/>
    </location>
    <ligand>
        <name>ATP</name>
        <dbReference type="ChEBI" id="CHEBI:30616"/>
    </ligand>
</feature>
<feature type="binding site" evidence="2">
    <location>
        <position position="266"/>
    </location>
    <ligand>
        <name>ATP</name>
        <dbReference type="ChEBI" id="CHEBI:30616"/>
    </ligand>
</feature>
<evidence type="ECO:0000313" key="7">
    <source>
        <dbReference type="Proteomes" id="UP000252387"/>
    </source>
</evidence>
<comment type="catalytic activity">
    <reaction evidence="1">
        <text>L-tyrosyl-[protein] + ATP = O-(5'-adenylyl)-L-tyrosyl-[protein] + diphosphate</text>
        <dbReference type="Rhea" id="RHEA:54288"/>
        <dbReference type="Rhea" id="RHEA-COMP:10136"/>
        <dbReference type="Rhea" id="RHEA-COMP:13846"/>
        <dbReference type="ChEBI" id="CHEBI:30616"/>
        <dbReference type="ChEBI" id="CHEBI:33019"/>
        <dbReference type="ChEBI" id="CHEBI:46858"/>
        <dbReference type="ChEBI" id="CHEBI:83624"/>
        <dbReference type="EC" id="2.7.7.108"/>
    </reaction>
</comment>
<comment type="subunit">
    <text evidence="1">Homodimer.</text>
</comment>
<dbReference type="SUPFAM" id="SSF140931">
    <property type="entry name" value="Fic-like"/>
    <property type="match status" value="1"/>
</dbReference>
<dbReference type="GO" id="GO:0005524">
    <property type="term" value="F:ATP binding"/>
    <property type="evidence" value="ECO:0007669"/>
    <property type="project" value="UniProtKB-UniRule"/>
</dbReference>
<name>A0A368KDY1_9GAMM</name>
<dbReference type="EMBL" id="QFWQ01000007">
    <property type="protein sequence ID" value="RCS29225.1"/>
    <property type="molecule type" value="Genomic_DNA"/>
</dbReference>
<dbReference type="InterPro" id="IPR025758">
    <property type="entry name" value="Fic/DOC_N"/>
</dbReference>
<dbReference type="AlphaFoldDB" id="A0A368KDY1"/>
<dbReference type="OrthoDB" id="9807853at2"/>
<accession>A0A368KDY1</accession>
<dbReference type="InterPro" id="IPR036597">
    <property type="entry name" value="Fido-like_dom_sf"/>
</dbReference>
<dbReference type="Pfam" id="PF02661">
    <property type="entry name" value="Fic"/>
    <property type="match status" value="1"/>
</dbReference>
<dbReference type="InterPro" id="IPR026287">
    <property type="entry name" value="SoFic-like"/>
</dbReference>
<sequence length="401" mass="44922">MSTVDPPGSNETLRHRAGRYIAQPTGYRAFYPAPLPPQPLPRLEGELQILLSHADRALGRLDGSIQTLPNPDLFVFMYVRKEAVLSSQIEGTQSSLQDLLAAEAHILAPDRPRDVDEVVNYVAAMNYGLHRLQELPVSVRLIREIHQRLLQGVRGIRLTPGELRVSQNWIGPGGCTLREATYVPPPPHEVPLALGALETFLHADSTLPQLIQIGLAHAQFETIHPFLDGNGRVGRLLITFLLCQREILVKPVLYLSHFFKQHRVEYYERLQAVRDNGDWEGWLAFFLRGVTSVSREATETARRVLALREDHRARVTIGLGRAAGNGHKVLEHLYRRPIVSVSDVQELTGTTYTAANNLVSRLVELSVLVETTGYRRNRLFRYQAYIEMFGGPSDTAEGAAT</sequence>
<proteinExistence type="predicted"/>
<organism evidence="6 7">
    <name type="scientific">Rhodanobacter denitrificans</name>
    <dbReference type="NCBI Taxonomy" id="666685"/>
    <lineage>
        <taxon>Bacteria</taxon>
        <taxon>Pseudomonadati</taxon>
        <taxon>Pseudomonadota</taxon>
        <taxon>Gammaproteobacteria</taxon>
        <taxon>Lysobacterales</taxon>
        <taxon>Rhodanobacteraceae</taxon>
        <taxon>Rhodanobacter</taxon>
    </lineage>
</organism>
<evidence type="ECO:0000256" key="4">
    <source>
        <dbReference type="PIRSR" id="PIRSR640198-2"/>
    </source>
</evidence>
<gene>
    <name evidence="6" type="ORF">DEO45_12030</name>
</gene>
<feature type="binding site" evidence="4">
    <location>
        <begin position="228"/>
        <end position="235"/>
    </location>
    <ligand>
        <name>ATP</name>
        <dbReference type="ChEBI" id="CHEBI:30616"/>
    </ligand>
</feature>
<dbReference type="PROSITE" id="PS51459">
    <property type="entry name" value="FIDO"/>
    <property type="match status" value="1"/>
</dbReference>
<dbReference type="PIRSF" id="PIRSF038925">
    <property type="entry name" value="AMP-prot_trans"/>
    <property type="match status" value="1"/>
</dbReference>
<dbReference type="InterPro" id="IPR040198">
    <property type="entry name" value="Fido_containing"/>
</dbReference>
<dbReference type="GO" id="GO:0000287">
    <property type="term" value="F:magnesium ion binding"/>
    <property type="evidence" value="ECO:0007669"/>
    <property type="project" value="UniProtKB-UniRule"/>
</dbReference>
<comment type="catalytic activity">
    <reaction evidence="1">
        <text>L-threonyl-[protein] + ATP = 3-O-(5'-adenylyl)-L-threonyl-[protein] + diphosphate</text>
        <dbReference type="Rhea" id="RHEA:54292"/>
        <dbReference type="Rhea" id="RHEA-COMP:11060"/>
        <dbReference type="Rhea" id="RHEA-COMP:13847"/>
        <dbReference type="ChEBI" id="CHEBI:30013"/>
        <dbReference type="ChEBI" id="CHEBI:30616"/>
        <dbReference type="ChEBI" id="CHEBI:33019"/>
        <dbReference type="ChEBI" id="CHEBI:138113"/>
        <dbReference type="EC" id="2.7.7.108"/>
    </reaction>
</comment>
<evidence type="ECO:0000256" key="3">
    <source>
        <dbReference type="PIRSR" id="PIRSR640198-1"/>
    </source>
</evidence>
<dbReference type="GO" id="GO:0070733">
    <property type="term" value="F:AMPylase activity"/>
    <property type="evidence" value="ECO:0007669"/>
    <property type="project" value="UniProtKB-UniRule"/>
</dbReference>
<dbReference type="Gene3D" id="1.10.3290.10">
    <property type="entry name" value="Fido-like domain"/>
    <property type="match status" value="1"/>
</dbReference>
<keyword evidence="7" id="KW-1185">Reference proteome</keyword>
<feature type="binding site" evidence="2">
    <location>
        <position position="224"/>
    </location>
    <ligand>
        <name>ATP</name>
        <dbReference type="ChEBI" id="CHEBI:30616"/>
    </ligand>
</feature>
<keyword evidence="1 2" id="KW-0067">ATP-binding</keyword>
<keyword evidence="1 2" id="KW-0547">Nucleotide-binding</keyword>
<dbReference type="GO" id="GO:0042803">
    <property type="term" value="F:protein homodimerization activity"/>
    <property type="evidence" value="ECO:0007669"/>
    <property type="project" value="UniProtKB-UniRule"/>
</dbReference>
<feature type="binding site" evidence="4">
    <location>
        <begin position="266"/>
        <end position="267"/>
    </location>
    <ligand>
        <name>ATP</name>
        <dbReference type="ChEBI" id="CHEBI:30616"/>
    </ligand>
</feature>
<dbReference type="PANTHER" id="PTHR13504:SF38">
    <property type="entry name" value="FIDO DOMAIN-CONTAINING PROTEIN"/>
    <property type="match status" value="1"/>
</dbReference>